<evidence type="ECO:0000256" key="3">
    <source>
        <dbReference type="PIRSR" id="PIRSR613078-2"/>
    </source>
</evidence>
<sequence>MSAVAGARFVVEADGAARGNPGPAGYGAVVKDAEGRVLAETAEAIGVATNNVAEYRGLIAGLRALLGLGAEGEPVEVRMDSRLVIEQMSGRWKVKHEGLRPLAAEAAGLARRFRVTWTWVPREQNGHADRLANEAVDAAERGERWAPSGGPRAEAAAPGAPPGPEAPQAPRAPAGPEPPSAAGVPTGPEAPPAPGAPPASEAPPAPGATAEPPNTDAAPVWETGPRPEAGDRVPRPVRTATSLLLIRHGETPFSVEKRFSGVGDPSLTPNGMAQAEALARRLAGERVDAIVSSPLKRARQTAEAIAARTGLAVEIEDDLRETDFGAWEGLTFAEVRQGWPDLLTAWLRDPEAAPPGGESFAATARRAERARRRIIEAHPGRRVAVVSHVTPIKLLVRFALNAPFDAIHRMHLDLACLSVIDYYADGPAVVRLLNDTGHLR</sequence>
<dbReference type="GO" id="GO:0004523">
    <property type="term" value="F:RNA-DNA hybrid ribonuclease activity"/>
    <property type="evidence" value="ECO:0007669"/>
    <property type="project" value="InterPro"/>
</dbReference>
<feature type="compositionally biased region" description="Pro residues" evidence="4">
    <location>
        <begin position="188"/>
        <end position="206"/>
    </location>
</feature>
<dbReference type="GO" id="GO:0016791">
    <property type="term" value="F:phosphatase activity"/>
    <property type="evidence" value="ECO:0007669"/>
    <property type="project" value="TreeGrafter"/>
</dbReference>
<gene>
    <name evidence="6" type="ordered locus">Tbis_2311</name>
</gene>
<feature type="active site" description="Proton donor/acceptor" evidence="2">
    <location>
        <position position="321"/>
    </location>
</feature>
<dbReference type="InterPro" id="IPR036397">
    <property type="entry name" value="RNaseH_sf"/>
</dbReference>
<dbReference type="InterPro" id="IPR013078">
    <property type="entry name" value="His_Pase_superF_clade-1"/>
</dbReference>
<dbReference type="GO" id="GO:0003676">
    <property type="term" value="F:nucleic acid binding"/>
    <property type="evidence" value="ECO:0007669"/>
    <property type="project" value="InterPro"/>
</dbReference>
<evidence type="ECO:0000259" key="5">
    <source>
        <dbReference type="PROSITE" id="PS50879"/>
    </source>
</evidence>
<dbReference type="InterPro" id="IPR014636">
    <property type="entry name" value="RNaseH/PGlycerate_mutase"/>
</dbReference>
<feature type="active site" description="Tele-phosphohistidine intermediate" evidence="1">
    <location>
        <position position="248"/>
    </location>
</feature>
<feature type="domain" description="RNase H type-1" evidence="5">
    <location>
        <begin position="5"/>
        <end position="145"/>
    </location>
</feature>
<dbReference type="InterPro" id="IPR050275">
    <property type="entry name" value="PGM_Phosphatase"/>
</dbReference>
<feature type="region of interest" description="Disordered" evidence="4">
    <location>
        <begin position="141"/>
        <end position="236"/>
    </location>
</feature>
<dbReference type="HOGENOM" id="CLU_035712_0_0_11"/>
<dbReference type="AlphaFoldDB" id="D6Y3R9"/>
<dbReference type="PANTHER" id="PTHR48100">
    <property type="entry name" value="BROAD-SPECIFICITY PHOSPHATASE YOR283W-RELATED"/>
    <property type="match status" value="1"/>
</dbReference>
<protein>
    <submittedName>
        <fullName evidence="6">Phosphoglycerate mutase</fullName>
    </submittedName>
</protein>
<dbReference type="SMART" id="SM00855">
    <property type="entry name" value="PGAM"/>
    <property type="match status" value="1"/>
</dbReference>
<dbReference type="Gene3D" id="3.30.420.10">
    <property type="entry name" value="Ribonuclease H-like superfamily/Ribonuclease H"/>
    <property type="match status" value="1"/>
</dbReference>
<dbReference type="eggNOG" id="COG0328">
    <property type="taxonomic scope" value="Bacteria"/>
</dbReference>
<organism evidence="6 7">
    <name type="scientific">Thermobispora bispora (strain ATCC 19993 / DSM 43833 / CBS 139.67 / JCM 10125 / KCTC 9307 / NBRC 14880 / R51)</name>
    <dbReference type="NCBI Taxonomy" id="469371"/>
    <lineage>
        <taxon>Bacteria</taxon>
        <taxon>Bacillati</taxon>
        <taxon>Actinomycetota</taxon>
        <taxon>Actinomycetes</taxon>
        <taxon>Streptosporangiales</taxon>
        <taxon>Streptosporangiaceae</taxon>
        <taxon>Thermobispora</taxon>
    </lineage>
</organism>
<name>D6Y3R9_THEBD</name>
<dbReference type="GO" id="GO:0005737">
    <property type="term" value="C:cytoplasm"/>
    <property type="evidence" value="ECO:0007669"/>
    <property type="project" value="TreeGrafter"/>
</dbReference>
<dbReference type="PIRSF" id="PIRSF036922">
    <property type="entry name" value="RNaseH_PGAM"/>
    <property type="match status" value="1"/>
</dbReference>
<dbReference type="SUPFAM" id="SSF53098">
    <property type="entry name" value="Ribonuclease H-like"/>
    <property type="match status" value="1"/>
</dbReference>
<dbReference type="InterPro" id="IPR002156">
    <property type="entry name" value="RNaseH_domain"/>
</dbReference>
<proteinExistence type="predicted"/>
<feature type="compositionally biased region" description="Low complexity" evidence="4">
    <location>
        <begin position="146"/>
        <end position="158"/>
    </location>
</feature>
<dbReference type="STRING" id="469371.Tbis_2311"/>
<evidence type="ECO:0000313" key="7">
    <source>
        <dbReference type="Proteomes" id="UP000006640"/>
    </source>
</evidence>
<evidence type="ECO:0000256" key="4">
    <source>
        <dbReference type="SAM" id="MobiDB-lite"/>
    </source>
</evidence>
<dbReference type="PANTHER" id="PTHR48100:SF62">
    <property type="entry name" value="GLUCOSYL-3-PHOSPHOGLYCERATE PHOSPHATASE"/>
    <property type="match status" value="1"/>
</dbReference>
<keyword evidence="7" id="KW-1185">Reference proteome</keyword>
<dbReference type="RefSeq" id="WP_013132554.1">
    <property type="nucleotide sequence ID" value="NC_014165.1"/>
</dbReference>
<dbReference type="Proteomes" id="UP000006640">
    <property type="component" value="Chromosome"/>
</dbReference>
<dbReference type="CDD" id="cd09279">
    <property type="entry name" value="RNase_HI_like"/>
    <property type="match status" value="1"/>
</dbReference>
<reference evidence="6 7" key="1">
    <citation type="submission" date="2010-01" db="EMBL/GenBank/DDBJ databases">
        <title>The complete genome of Thermobispora bispora DSM 43833.</title>
        <authorList>
            <consortium name="US DOE Joint Genome Institute (JGI-PGF)"/>
            <person name="Lucas S."/>
            <person name="Copeland A."/>
            <person name="Lapidus A."/>
            <person name="Glavina del Rio T."/>
            <person name="Dalin E."/>
            <person name="Tice H."/>
            <person name="Bruce D."/>
            <person name="Goodwin L."/>
            <person name="Pitluck S."/>
            <person name="Kyrpides N."/>
            <person name="Mavromatis K."/>
            <person name="Ivanova N."/>
            <person name="Mikhailova N."/>
            <person name="Chertkov O."/>
            <person name="Brettin T."/>
            <person name="Detter J.C."/>
            <person name="Han C."/>
            <person name="Larimer F."/>
            <person name="Land M."/>
            <person name="Hauser L."/>
            <person name="Markowitz V."/>
            <person name="Cheng J.-F."/>
            <person name="Hugenholtz P."/>
            <person name="Woyke T."/>
            <person name="Wu D."/>
            <person name="Jando M."/>
            <person name="Schneider S."/>
            <person name="Klenk H.-P."/>
            <person name="Eisen J.A."/>
        </authorList>
    </citation>
    <scope>NUCLEOTIDE SEQUENCE [LARGE SCALE GENOMIC DNA]</scope>
    <source>
        <strain evidence="7">ATCC 19993 / DSM 43833 / CBS 139.67 / JCM 10125 / KCTC 9307 / NBRC 14880 / R51</strain>
    </source>
</reference>
<dbReference type="KEGG" id="tbi:Tbis_2311"/>
<dbReference type="Pfam" id="PF13456">
    <property type="entry name" value="RVT_3"/>
    <property type="match status" value="1"/>
</dbReference>
<feature type="active site" description="Proton donor/acceptor; for phosphatase activity" evidence="1">
    <location>
        <position position="321"/>
    </location>
</feature>
<evidence type="ECO:0000256" key="1">
    <source>
        <dbReference type="PIRSR" id="PIRSR036922-1"/>
    </source>
</evidence>
<dbReference type="NCBIfam" id="NF005567">
    <property type="entry name" value="PRK07238.1"/>
    <property type="match status" value="1"/>
</dbReference>
<dbReference type="Pfam" id="PF00300">
    <property type="entry name" value="His_Phos_1"/>
    <property type="match status" value="1"/>
</dbReference>
<dbReference type="InterPro" id="IPR012337">
    <property type="entry name" value="RNaseH-like_sf"/>
</dbReference>
<dbReference type="SUPFAM" id="SSF53254">
    <property type="entry name" value="Phosphoglycerate mutase-like"/>
    <property type="match status" value="1"/>
</dbReference>
<dbReference type="eggNOG" id="COG0406">
    <property type="taxonomic scope" value="Bacteria"/>
</dbReference>
<feature type="binding site" evidence="3">
    <location>
        <position position="297"/>
    </location>
    <ligand>
        <name>substrate</name>
    </ligand>
</feature>
<evidence type="ECO:0000313" key="6">
    <source>
        <dbReference type="EMBL" id="ADG89021.1"/>
    </source>
</evidence>
<accession>D6Y3R9</accession>
<dbReference type="InterPro" id="IPR029033">
    <property type="entry name" value="His_PPase_superfam"/>
</dbReference>
<dbReference type="CDD" id="cd07067">
    <property type="entry name" value="HP_PGM_like"/>
    <property type="match status" value="1"/>
</dbReference>
<dbReference type="PROSITE" id="PS50879">
    <property type="entry name" value="RNASE_H_1"/>
    <property type="match status" value="1"/>
</dbReference>
<dbReference type="EMBL" id="CP001874">
    <property type="protein sequence ID" value="ADG89021.1"/>
    <property type="molecule type" value="Genomic_DNA"/>
</dbReference>
<dbReference type="Gene3D" id="3.40.50.1240">
    <property type="entry name" value="Phosphoglycerate mutase-like"/>
    <property type="match status" value="1"/>
</dbReference>
<evidence type="ECO:0000256" key="2">
    <source>
        <dbReference type="PIRSR" id="PIRSR613078-1"/>
    </source>
</evidence>